<dbReference type="AlphaFoldDB" id="A0A414IES1"/>
<dbReference type="EMBL" id="QSJZ01000019">
    <property type="protein sequence ID" value="RHE19943.1"/>
    <property type="molecule type" value="Genomic_DNA"/>
</dbReference>
<accession>A0A414IES1</accession>
<dbReference type="RefSeq" id="WP_117966083.1">
    <property type="nucleotide sequence ID" value="NZ_QRWJ01000015.1"/>
</dbReference>
<evidence type="ECO:0000313" key="1">
    <source>
        <dbReference type="EMBL" id="RHE19943.1"/>
    </source>
</evidence>
<proteinExistence type="predicted"/>
<evidence type="ECO:0000313" key="2">
    <source>
        <dbReference type="Proteomes" id="UP000283601"/>
    </source>
</evidence>
<reference evidence="1 2" key="1">
    <citation type="submission" date="2018-08" db="EMBL/GenBank/DDBJ databases">
        <title>A genome reference for cultivated species of the human gut microbiota.</title>
        <authorList>
            <person name="Zou Y."/>
            <person name="Xue W."/>
            <person name="Luo G."/>
        </authorList>
    </citation>
    <scope>NUCLEOTIDE SEQUENCE [LARGE SCALE GENOMIC DNA]</scope>
    <source>
        <strain evidence="1 2">AM29-12AC</strain>
    </source>
</reference>
<protein>
    <submittedName>
        <fullName evidence="1">Uncharacterized protein</fullName>
    </submittedName>
</protein>
<comment type="caution">
    <text evidence="1">The sequence shown here is derived from an EMBL/GenBank/DDBJ whole genome shotgun (WGS) entry which is preliminary data.</text>
</comment>
<sequence>MKIIILTLLQLLSVAIGLSQNRDVFQREVDSINEMPLRIAYLTLIDSLGRYVNEEFLDSENVYHYTLIGEINSDMNILSTIYFDNQNNIRKIIESWPDGGYLKKITYYNEKENPIYMIYCKDAEFYGKIYYDGYNCYTKKSVSKYSYDKFKQVQMRYSISEIKSISNDFLQKHSSAPRFDFKIKPGDKGFLCTSYIYTSVKGELTQIGADSIQISFGMPIVINSIEKEWCKISSVFNSFIGYIPIADIEIIKP</sequence>
<dbReference type="Proteomes" id="UP000283601">
    <property type="component" value="Unassembled WGS sequence"/>
</dbReference>
<name>A0A414IES1_BACUN</name>
<gene>
    <name evidence="1" type="ORF">DW758_17395</name>
</gene>
<organism evidence="1 2">
    <name type="scientific">Bacteroides uniformis</name>
    <dbReference type="NCBI Taxonomy" id="820"/>
    <lineage>
        <taxon>Bacteria</taxon>
        <taxon>Pseudomonadati</taxon>
        <taxon>Bacteroidota</taxon>
        <taxon>Bacteroidia</taxon>
        <taxon>Bacteroidales</taxon>
        <taxon>Bacteroidaceae</taxon>
        <taxon>Bacteroides</taxon>
    </lineage>
</organism>